<dbReference type="AlphaFoldDB" id="A0A124FYH7"/>
<dbReference type="EMBL" id="LGGS01000170">
    <property type="protein sequence ID" value="KUK81191.1"/>
    <property type="molecule type" value="Genomic_DNA"/>
</dbReference>
<evidence type="ECO:0000256" key="5">
    <source>
        <dbReference type="ARBA" id="ARBA00022880"/>
    </source>
</evidence>
<sequence>MQSYFKLIREMEVKLHSILGELQELKNRAQELEEENAKLRADLAIAYREGCSGNTAGEESGIPGRSFLNLLELYDQEFHICNLHFGRRRSGECLFCMAFLRREMEPDGFGASG</sequence>
<evidence type="ECO:0000256" key="2">
    <source>
        <dbReference type="ARBA" id="ARBA00022705"/>
    </source>
</evidence>
<gene>
    <name evidence="7" type="ORF">XD97_0710</name>
</gene>
<evidence type="ECO:0000313" key="8">
    <source>
        <dbReference type="Proteomes" id="UP000054705"/>
    </source>
</evidence>
<evidence type="ECO:0008006" key="9">
    <source>
        <dbReference type="Google" id="ProtNLM"/>
    </source>
</evidence>
<dbReference type="GO" id="GO:0008156">
    <property type="term" value="P:negative regulation of DNA replication"/>
    <property type="evidence" value="ECO:0007669"/>
    <property type="project" value="UniProtKB-KW"/>
</dbReference>
<evidence type="ECO:0000256" key="3">
    <source>
        <dbReference type="ARBA" id="ARBA00022723"/>
    </source>
</evidence>
<accession>A0A124FYH7</accession>
<reference evidence="8" key="1">
    <citation type="journal article" date="2015" name="MBio">
        <title>Genome-Resolved Metagenomic Analysis Reveals Roles for Candidate Phyla and Other Microbial Community Members in Biogeochemical Transformations in Oil Reservoirs.</title>
        <authorList>
            <person name="Hu P."/>
            <person name="Tom L."/>
            <person name="Singh A."/>
            <person name="Thomas B.C."/>
            <person name="Baker B.J."/>
            <person name="Piceno Y.M."/>
            <person name="Andersen G.L."/>
            <person name="Banfield J.F."/>
        </authorList>
    </citation>
    <scope>NUCLEOTIDE SEQUENCE [LARGE SCALE GENOMIC DNA]</scope>
</reference>
<keyword evidence="3" id="KW-0479">Metal-binding</keyword>
<comment type="caution">
    <text evidence="7">The sequence shown here is derived from an EMBL/GenBank/DDBJ whole genome shotgun (WGS) entry which is preliminary data.</text>
</comment>
<dbReference type="Proteomes" id="UP000054705">
    <property type="component" value="Unassembled WGS sequence"/>
</dbReference>
<dbReference type="Pfam" id="PF06156">
    <property type="entry name" value="YabA"/>
    <property type="match status" value="1"/>
</dbReference>
<organism evidence="7 8">
    <name type="scientific">Pelotomaculum thermopropionicum</name>
    <dbReference type="NCBI Taxonomy" id="110500"/>
    <lineage>
        <taxon>Bacteria</taxon>
        <taxon>Bacillati</taxon>
        <taxon>Bacillota</taxon>
        <taxon>Clostridia</taxon>
        <taxon>Eubacteriales</taxon>
        <taxon>Desulfotomaculaceae</taxon>
        <taxon>Pelotomaculum</taxon>
    </lineage>
</organism>
<dbReference type="InterPro" id="IPR010377">
    <property type="entry name" value="YabA"/>
</dbReference>
<evidence type="ECO:0000256" key="1">
    <source>
        <dbReference type="ARBA" id="ARBA00022490"/>
    </source>
</evidence>
<dbReference type="GO" id="GO:0006260">
    <property type="term" value="P:DNA replication"/>
    <property type="evidence" value="ECO:0007669"/>
    <property type="project" value="UniProtKB-KW"/>
</dbReference>
<keyword evidence="4" id="KW-0862">Zinc</keyword>
<evidence type="ECO:0000256" key="4">
    <source>
        <dbReference type="ARBA" id="ARBA00022833"/>
    </source>
</evidence>
<protein>
    <recommendedName>
        <fullName evidence="9">DNA replication initiation control protein YabA</fullName>
    </recommendedName>
</protein>
<name>A0A124FYH7_9FIRM</name>
<proteinExistence type="predicted"/>
<evidence type="ECO:0000256" key="6">
    <source>
        <dbReference type="SAM" id="Coils"/>
    </source>
</evidence>
<keyword evidence="6" id="KW-0175">Coiled coil</keyword>
<keyword evidence="2" id="KW-0235">DNA replication</keyword>
<keyword evidence="1" id="KW-0963">Cytoplasm</keyword>
<dbReference type="GO" id="GO:0046872">
    <property type="term" value="F:metal ion binding"/>
    <property type="evidence" value="ECO:0007669"/>
    <property type="project" value="UniProtKB-KW"/>
</dbReference>
<feature type="coiled-coil region" evidence="6">
    <location>
        <begin position="8"/>
        <end position="49"/>
    </location>
</feature>
<keyword evidence="5" id="KW-0236">DNA replication inhibitor</keyword>
<evidence type="ECO:0000313" key="7">
    <source>
        <dbReference type="EMBL" id="KUK81191.1"/>
    </source>
</evidence>